<reference evidence="2" key="1">
    <citation type="journal article" date="2019" name="Int. J. Syst. Evol. Microbiol.">
        <title>The Global Catalogue of Microorganisms (GCM) 10K type strain sequencing project: providing services to taxonomists for standard genome sequencing and annotation.</title>
        <authorList>
            <consortium name="The Broad Institute Genomics Platform"/>
            <consortium name="The Broad Institute Genome Sequencing Center for Infectious Disease"/>
            <person name="Wu L."/>
            <person name="Ma J."/>
        </authorList>
    </citation>
    <scope>NUCLEOTIDE SEQUENCE [LARGE SCALE GENOMIC DNA]</scope>
    <source>
        <strain evidence="2">JCM 11496</strain>
    </source>
</reference>
<name>A0ABW4QC59_9MICC</name>
<evidence type="ECO:0000313" key="2">
    <source>
        <dbReference type="Proteomes" id="UP001597307"/>
    </source>
</evidence>
<gene>
    <name evidence="1" type="ORF">ACFSFX_15940</name>
</gene>
<keyword evidence="2" id="KW-1185">Reference proteome</keyword>
<dbReference type="EMBL" id="JBHUGA010000067">
    <property type="protein sequence ID" value="MFD1848076.1"/>
    <property type="molecule type" value="Genomic_DNA"/>
</dbReference>
<evidence type="ECO:0000313" key="1">
    <source>
        <dbReference type="EMBL" id="MFD1848076.1"/>
    </source>
</evidence>
<sequence>MSWHQPTTPGRASTGRTCLQYLSDVVQSGNYPLLAGALTGQHEPKRPEEVFNSVITNYLAGAGLQVAASPA</sequence>
<proteinExistence type="predicted"/>
<protein>
    <submittedName>
        <fullName evidence="1">Uncharacterized protein</fullName>
    </submittedName>
</protein>
<accession>A0ABW4QC59</accession>
<dbReference type="Proteomes" id="UP001597307">
    <property type="component" value="Unassembled WGS sequence"/>
</dbReference>
<dbReference type="RefSeq" id="WP_343881512.1">
    <property type="nucleotide sequence ID" value="NZ_BAAAIJ010000059.1"/>
</dbReference>
<comment type="caution">
    <text evidence="1">The sequence shown here is derived from an EMBL/GenBank/DDBJ whole genome shotgun (WGS) entry which is preliminary data.</text>
</comment>
<organism evidence="1 2">
    <name type="scientific">Arthrobacter flavus</name>
    <dbReference type="NCBI Taxonomy" id="95172"/>
    <lineage>
        <taxon>Bacteria</taxon>
        <taxon>Bacillati</taxon>
        <taxon>Actinomycetota</taxon>
        <taxon>Actinomycetes</taxon>
        <taxon>Micrococcales</taxon>
        <taxon>Micrococcaceae</taxon>
        <taxon>Arthrobacter</taxon>
    </lineage>
</organism>